<evidence type="ECO:0000256" key="3">
    <source>
        <dbReference type="ARBA" id="ARBA00022692"/>
    </source>
</evidence>
<feature type="domain" description="Ketoreductase" evidence="13">
    <location>
        <begin position="85"/>
        <end position="258"/>
    </location>
</feature>
<dbReference type="GO" id="GO:0052650">
    <property type="term" value="F:all-trans-retinol dehydrogenase (NADP+) activity"/>
    <property type="evidence" value="ECO:0007669"/>
    <property type="project" value="UniProtKB-ARBA"/>
</dbReference>
<keyword evidence="15" id="KW-1185">Reference proteome</keyword>
<evidence type="ECO:0000256" key="6">
    <source>
        <dbReference type="ARBA" id="ARBA00023002"/>
    </source>
</evidence>
<dbReference type="FunFam" id="3.40.50.720:FF:000131">
    <property type="entry name" value="Short-chain dehydrogenase/reductase 3"/>
    <property type="match status" value="1"/>
</dbReference>
<accession>A0A4U0XS90</accession>
<evidence type="ECO:0000313" key="14">
    <source>
        <dbReference type="EMBL" id="TKA79467.1"/>
    </source>
</evidence>
<dbReference type="PRINTS" id="PR00081">
    <property type="entry name" value="GDHRDH"/>
</dbReference>
<evidence type="ECO:0000256" key="2">
    <source>
        <dbReference type="ARBA" id="ARBA00006484"/>
    </source>
</evidence>
<evidence type="ECO:0000256" key="11">
    <source>
        <dbReference type="ARBA" id="ARBA00082544"/>
    </source>
</evidence>
<evidence type="ECO:0000256" key="10">
    <source>
        <dbReference type="ARBA" id="ARBA00068717"/>
    </source>
</evidence>
<comment type="function">
    <text evidence="9">Catalyzes the reduction of all-trans-retinal to all-trans-retinol in the presence of NADPH.</text>
</comment>
<dbReference type="InterPro" id="IPR002347">
    <property type="entry name" value="SDR_fam"/>
</dbReference>
<gene>
    <name evidence="14" type="ORF">B0A55_04211</name>
</gene>
<dbReference type="Gene3D" id="3.40.50.720">
    <property type="entry name" value="NAD(P)-binding Rossmann-like Domain"/>
    <property type="match status" value="1"/>
</dbReference>
<dbReference type="AlphaFoldDB" id="A0A4U0XS90"/>
<reference evidence="14 15" key="1">
    <citation type="submission" date="2017-03" db="EMBL/GenBank/DDBJ databases">
        <title>Genomes of endolithic fungi from Antarctica.</title>
        <authorList>
            <person name="Coleine C."/>
            <person name="Masonjones S."/>
            <person name="Stajich J.E."/>
        </authorList>
    </citation>
    <scope>NUCLEOTIDE SEQUENCE [LARGE SCALE GENOMIC DNA]</scope>
    <source>
        <strain evidence="14 15">CCFEE 5184</strain>
    </source>
</reference>
<evidence type="ECO:0000256" key="4">
    <source>
        <dbReference type="ARBA" id="ARBA00022857"/>
    </source>
</evidence>
<comment type="similarity">
    <text evidence="2 12">Belongs to the short-chain dehydrogenases/reductases (SDR) family.</text>
</comment>
<dbReference type="PANTHER" id="PTHR24322">
    <property type="entry name" value="PKSB"/>
    <property type="match status" value="1"/>
</dbReference>
<evidence type="ECO:0000259" key="13">
    <source>
        <dbReference type="SMART" id="SM00822"/>
    </source>
</evidence>
<keyword evidence="5" id="KW-1133">Transmembrane helix</keyword>
<dbReference type="SUPFAM" id="SSF51735">
    <property type="entry name" value="NAD(P)-binding Rossmann-fold domains"/>
    <property type="match status" value="1"/>
</dbReference>
<name>A0A4U0XS90_9PEZI</name>
<keyword evidence="3" id="KW-0812">Transmembrane</keyword>
<dbReference type="Proteomes" id="UP000309340">
    <property type="component" value="Unassembled WGS sequence"/>
</dbReference>
<evidence type="ECO:0000256" key="1">
    <source>
        <dbReference type="ARBA" id="ARBA00004141"/>
    </source>
</evidence>
<dbReference type="InterPro" id="IPR057326">
    <property type="entry name" value="KR_dom"/>
</dbReference>
<comment type="caution">
    <text evidence="14">The sequence shown here is derived from an EMBL/GenBank/DDBJ whole genome shotgun (WGS) entry which is preliminary data.</text>
</comment>
<organism evidence="14 15">
    <name type="scientific">Friedmanniomyces simplex</name>
    <dbReference type="NCBI Taxonomy" id="329884"/>
    <lineage>
        <taxon>Eukaryota</taxon>
        <taxon>Fungi</taxon>
        <taxon>Dikarya</taxon>
        <taxon>Ascomycota</taxon>
        <taxon>Pezizomycotina</taxon>
        <taxon>Dothideomycetes</taxon>
        <taxon>Dothideomycetidae</taxon>
        <taxon>Mycosphaerellales</taxon>
        <taxon>Teratosphaeriaceae</taxon>
        <taxon>Friedmanniomyces</taxon>
    </lineage>
</organism>
<dbReference type="InterPro" id="IPR036291">
    <property type="entry name" value="NAD(P)-bd_dom_sf"/>
</dbReference>
<evidence type="ECO:0000256" key="5">
    <source>
        <dbReference type="ARBA" id="ARBA00022989"/>
    </source>
</evidence>
<dbReference type="EMBL" id="NAJQ01000089">
    <property type="protein sequence ID" value="TKA79467.1"/>
    <property type="molecule type" value="Genomic_DNA"/>
</dbReference>
<dbReference type="GO" id="GO:0016020">
    <property type="term" value="C:membrane"/>
    <property type="evidence" value="ECO:0007669"/>
    <property type="project" value="UniProtKB-SubCell"/>
</dbReference>
<keyword evidence="7" id="KW-0443">Lipid metabolism</keyword>
<keyword evidence="8" id="KW-0472">Membrane</keyword>
<dbReference type="PROSITE" id="PS00061">
    <property type="entry name" value="ADH_SHORT"/>
    <property type="match status" value="1"/>
</dbReference>
<evidence type="ECO:0000256" key="8">
    <source>
        <dbReference type="ARBA" id="ARBA00023136"/>
    </source>
</evidence>
<evidence type="ECO:0000313" key="15">
    <source>
        <dbReference type="Proteomes" id="UP000309340"/>
    </source>
</evidence>
<dbReference type="InterPro" id="IPR020904">
    <property type="entry name" value="Sc_DH/Rdtase_CS"/>
</dbReference>
<evidence type="ECO:0000256" key="9">
    <source>
        <dbReference type="ARBA" id="ARBA00059620"/>
    </source>
</evidence>
<dbReference type="OrthoDB" id="10253736at2759"/>
<evidence type="ECO:0000256" key="7">
    <source>
        <dbReference type="ARBA" id="ARBA00023098"/>
    </source>
</evidence>
<proteinExistence type="inferred from homology"/>
<dbReference type="STRING" id="329884.A0A4U0XS90"/>
<dbReference type="Pfam" id="PF00106">
    <property type="entry name" value="adh_short"/>
    <property type="match status" value="1"/>
</dbReference>
<dbReference type="SMART" id="SM00822">
    <property type="entry name" value="PKS_KR"/>
    <property type="match status" value="1"/>
</dbReference>
<dbReference type="PANTHER" id="PTHR24322:SF736">
    <property type="entry name" value="RETINOL DEHYDROGENASE 10"/>
    <property type="match status" value="1"/>
</dbReference>
<dbReference type="PRINTS" id="PR00080">
    <property type="entry name" value="SDRFAMILY"/>
</dbReference>
<keyword evidence="6" id="KW-0560">Oxidoreductase</keyword>
<sequence length="360" mass="39139">MAKVGFNPLLTGPLWLALTAPQTRNQLLQFLTKYLSHTSIERATSTLKWLTVLGLTHWGNRVFNELAQNNFRLSSEAHRYDWPNEIAVVTGGTGGFGSLICKSLAAKGLTVICVDLREDLPAHLQRHANIHYFRCDITDPAAVQRLAADIRRAHGDPSLLVNNAGVAFDHHIMSASPDSLRRTFDVNIISHYYLLQAFLPAMIADKKGHVVSLASMASFVSGPGLAPYSGTKAAVLALHEGLQQECRVVHDAPEIKLTIVHPTFAATPLIKPFEAQLKRDGARILAPEVVSEAVVKQILSCTGKQIILAGRMGWLAGLRGFPQWVQQLLLRTTDAANRRAFAGKGVGGGLKQQQQQGGSG</sequence>
<evidence type="ECO:0000256" key="12">
    <source>
        <dbReference type="RuleBase" id="RU000363"/>
    </source>
</evidence>
<keyword evidence="4" id="KW-0521">NADP</keyword>
<protein>
    <recommendedName>
        <fullName evidence="10">Short-chain dehydrogenase/reductase 3</fullName>
    </recommendedName>
    <alternativeName>
        <fullName evidence="11">Retinal short-chain dehydrogenase/reductase 1</fullName>
    </alternativeName>
</protein>
<comment type="subcellular location">
    <subcellularLocation>
        <location evidence="1">Membrane</location>
        <topology evidence="1">Multi-pass membrane protein</topology>
    </subcellularLocation>
</comment>